<accession>A0ACC1LDY9</accession>
<evidence type="ECO:0000313" key="1">
    <source>
        <dbReference type="EMBL" id="KAJ2806229.1"/>
    </source>
</evidence>
<name>A0ACC1LDY9_9FUNG</name>
<gene>
    <name evidence="1" type="ORF">H4R21_000958</name>
</gene>
<protein>
    <submittedName>
        <fullName evidence="1">Uncharacterized protein</fullName>
    </submittedName>
</protein>
<comment type="caution">
    <text evidence="1">The sequence shown here is derived from an EMBL/GenBank/DDBJ whole genome shotgun (WGS) entry which is preliminary data.</text>
</comment>
<reference evidence="1" key="1">
    <citation type="submission" date="2022-07" db="EMBL/GenBank/DDBJ databases">
        <title>Phylogenomic reconstructions and comparative analyses of Kickxellomycotina fungi.</title>
        <authorList>
            <person name="Reynolds N.K."/>
            <person name="Stajich J.E."/>
            <person name="Barry K."/>
            <person name="Grigoriev I.V."/>
            <person name="Crous P."/>
            <person name="Smith M.E."/>
        </authorList>
    </citation>
    <scope>NUCLEOTIDE SEQUENCE</scope>
    <source>
        <strain evidence="1">BCRC 34780</strain>
    </source>
</reference>
<organism evidence="1 2">
    <name type="scientific">Coemansia helicoidea</name>
    <dbReference type="NCBI Taxonomy" id="1286919"/>
    <lineage>
        <taxon>Eukaryota</taxon>
        <taxon>Fungi</taxon>
        <taxon>Fungi incertae sedis</taxon>
        <taxon>Zoopagomycota</taxon>
        <taxon>Kickxellomycotina</taxon>
        <taxon>Kickxellomycetes</taxon>
        <taxon>Kickxellales</taxon>
        <taxon>Kickxellaceae</taxon>
        <taxon>Coemansia</taxon>
    </lineage>
</organism>
<proteinExistence type="predicted"/>
<evidence type="ECO:0000313" key="2">
    <source>
        <dbReference type="Proteomes" id="UP001140087"/>
    </source>
</evidence>
<dbReference type="EMBL" id="JANBUN010000164">
    <property type="protein sequence ID" value="KAJ2806229.1"/>
    <property type="molecule type" value="Genomic_DNA"/>
</dbReference>
<dbReference type="Proteomes" id="UP001140087">
    <property type="component" value="Unassembled WGS sequence"/>
</dbReference>
<sequence length="344" mass="36544">MAAEAGGVGLVHSLLRSRLAWLTGAFAALDAESAELPRHALGAAELQIGPHLFAGTTFYRVGAAPAAEAPARCSQAQLAFEFGDNSGSLFWLPPDLGIEDPPGGDGHSVRAFFFATPRLPLADRRPRAIRREQPHYYIAQRTLVRVGIAMCGVERALAEALRDYARQPHVTVWRDYRQAVCQSRPTAKYWFQFFSGQHQQALLKTVRLPPAGPGAKAPRARPERPAVQQTPTARPAPPPRTPPAPVVSGGGKGGYNVSVAAALLRKRRRLGQAPDVDSDADSDSGNSDSAPPDSPGADAASPARGRSCSACGCGETPIWRRGPAGAGTLCNACGVKWKLGKLQR</sequence>
<keyword evidence="2" id="KW-1185">Reference proteome</keyword>